<evidence type="ECO:0000313" key="3">
    <source>
        <dbReference type="EMBL" id="GFG68180.1"/>
    </source>
</evidence>
<feature type="transmembrane region" description="Helical" evidence="1">
    <location>
        <begin position="46"/>
        <end position="67"/>
    </location>
</feature>
<keyword evidence="1" id="KW-0472">Membrane</keyword>
<keyword evidence="1" id="KW-1133">Transmembrane helix</keyword>
<keyword evidence="1" id="KW-0812">Transmembrane</keyword>
<dbReference type="Pfam" id="PF21946">
    <property type="entry name" value="LppM"/>
    <property type="match status" value="1"/>
</dbReference>
<evidence type="ECO:0000259" key="2">
    <source>
        <dbReference type="Pfam" id="PF21946"/>
    </source>
</evidence>
<dbReference type="Proteomes" id="UP000465306">
    <property type="component" value="Unassembled WGS sequence"/>
</dbReference>
<organism evidence="3 4">
    <name type="scientific">Mycobacterium kubicae</name>
    <dbReference type="NCBI Taxonomy" id="120959"/>
    <lineage>
        <taxon>Bacteria</taxon>
        <taxon>Bacillati</taxon>
        <taxon>Actinomycetota</taxon>
        <taxon>Actinomycetes</taxon>
        <taxon>Mycobacteriales</taxon>
        <taxon>Mycobacteriaceae</taxon>
        <taxon>Mycobacterium</taxon>
        <taxon>Mycobacterium simiae complex</taxon>
    </lineage>
</organism>
<sequence length="265" mass="28113">MKPGRLAGATHWIWHDDLVSASSPPRPARVVRASAASASTRRRRRLVAIAMLLMLVPLATGCLRVRASLTISPDDLVSGEIIAAAKPKTNKDTGPQLDSNNLAFNQKVAVSNYDSDGYVGSQAVFSDLTFAELPQLANMNSDATGVNLSLRRNGNLVILEGRADLTSVTDTDADVELTVAFPGTVTSTNGDRIEPEVVQWKLKPGVVSTMTAQARYTDPNTRSFTGAGIWLGIASFAAAGVVAAAAWLSRDRSPRFTTPGEPPPS</sequence>
<reference evidence="3 4" key="1">
    <citation type="journal article" date="2019" name="Emerg. Microbes Infect.">
        <title>Comprehensive subspecies identification of 175 nontuberculous mycobacteria species based on 7547 genomic profiles.</title>
        <authorList>
            <person name="Matsumoto Y."/>
            <person name="Kinjo T."/>
            <person name="Motooka D."/>
            <person name="Nabeya D."/>
            <person name="Jung N."/>
            <person name="Uechi K."/>
            <person name="Horii T."/>
            <person name="Iida T."/>
            <person name="Fujita J."/>
            <person name="Nakamura S."/>
        </authorList>
    </citation>
    <scope>NUCLEOTIDE SEQUENCE [LARGE SCALE GENOMIC DNA]</scope>
    <source>
        <strain evidence="3 4">JCM 13573</strain>
    </source>
</reference>
<comment type="caution">
    <text evidence="3">The sequence shown here is derived from an EMBL/GenBank/DDBJ whole genome shotgun (WGS) entry which is preliminary data.</text>
</comment>
<keyword evidence="4" id="KW-1185">Reference proteome</keyword>
<evidence type="ECO:0000313" key="4">
    <source>
        <dbReference type="Proteomes" id="UP000465306"/>
    </source>
</evidence>
<evidence type="ECO:0000256" key="1">
    <source>
        <dbReference type="SAM" id="Phobius"/>
    </source>
</evidence>
<feature type="domain" description="LppM" evidence="2">
    <location>
        <begin position="64"/>
        <end position="216"/>
    </location>
</feature>
<protein>
    <submittedName>
        <fullName evidence="3">Protein LppM</fullName>
    </submittedName>
</protein>
<feature type="transmembrane region" description="Helical" evidence="1">
    <location>
        <begin position="227"/>
        <end position="248"/>
    </location>
</feature>
<proteinExistence type="predicted"/>
<dbReference type="InterPro" id="IPR053807">
    <property type="entry name" value="LppM"/>
</dbReference>
<name>A0ABQ1BWS8_9MYCO</name>
<gene>
    <name evidence="3" type="primary">lppM</name>
    <name evidence="3" type="ORF">MKUB_56700</name>
</gene>
<dbReference type="EMBL" id="BLKU01000005">
    <property type="protein sequence ID" value="GFG68180.1"/>
    <property type="molecule type" value="Genomic_DNA"/>
</dbReference>
<accession>A0ABQ1BWS8</accession>